<dbReference type="PANTHER" id="PTHR43401">
    <property type="entry name" value="L-THREONINE 3-DEHYDROGENASE"/>
    <property type="match status" value="1"/>
</dbReference>
<comment type="pathway">
    <text evidence="6">Metabolic intermediate biosynthesis; 2-deoxystreptamine biosynthesis; 2-deoxystreptamine from D-glucose 6-phosphate: step 3/4.</text>
</comment>
<reference evidence="16 17" key="2">
    <citation type="submission" date="2021-03" db="EMBL/GenBank/DDBJ databases">
        <title>Genomic Encyclopedia of Type Strains, Phase IV (KMG-IV): sequencing the most valuable type-strain genomes for metagenomic binning, comparative biology and taxonomic classification.</title>
        <authorList>
            <person name="Goeker M."/>
        </authorList>
    </citation>
    <scope>NUCLEOTIDE SEQUENCE [LARGE SCALE GENOMIC DNA]</scope>
    <source>
        <strain evidence="16 17">DSM 41954</strain>
    </source>
</reference>
<dbReference type="Pfam" id="PF00107">
    <property type="entry name" value="ADH_zinc_N"/>
    <property type="match status" value="1"/>
</dbReference>
<evidence type="ECO:0000313" key="15">
    <source>
        <dbReference type="EMBL" id="CDR17900.1"/>
    </source>
</evidence>
<evidence type="ECO:0000256" key="6">
    <source>
        <dbReference type="ARBA" id="ARBA00037908"/>
    </source>
</evidence>
<dbReference type="EMBL" id="JAGGLR010000012">
    <property type="protein sequence ID" value="MBP2063522.1"/>
    <property type="molecule type" value="Genomic_DNA"/>
</dbReference>
<evidence type="ECO:0000259" key="14">
    <source>
        <dbReference type="Pfam" id="PF08240"/>
    </source>
</evidence>
<dbReference type="InterPro" id="IPR013149">
    <property type="entry name" value="ADH-like_C"/>
</dbReference>
<dbReference type="PANTHER" id="PTHR43401:SF2">
    <property type="entry name" value="L-THREONINE 3-DEHYDROGENASE"/>
    <property type="match status" value="1"/>
</dbReference>
<evidence type="ECO:0000256" key="10">
    <source>
        <dbReference type="ARBA" id="ARBA00048685"/>
    </source>
</evidence>
<gene>
    <name evidence="16" type="ORF">J2Z30_004543</name>
    <name evidence="15" type="ORF">SIRAN9868</name>
</gene>
<dbReference type="PROSITE" id="PS00059">
    <property type="entry name" value="ADH_ZINC"/>
    <property type="match status" value="1"/>
</dbReference>
<accession>A0A061A4Y5</accession>
<dbReference type="InterPro" id="IPR013154">
    <property type="entry name" value="ADH-like_N"/>
</dbReference>
<dbReference type="HOGENOM" id="CLU_026673_11_0_11"/>
<evidence type="ECO:0000256" key="12">
    <source>
        <dbReference type="RuleBase" id="RU361277"/>
    </source>
</evidence>
<evidence type="ECO:0000256" key="4">
    <source>
        <dbReference type="ARBA" id="ARBA00023002"/>
    </source>
</evidence>
<evidence type="ECO:0000256" key="11">
    <source>
        <dbReference type="ARBA" id="ARBA00049085"/>
    </source>
</evidence>
<sequence>MKAIVYDRPLEYRCAELPDPEPGPGEVRLRVRSAGVCGTDAHLHRGEFSPRYPLTPGHEIAGEVESTGEGVAELAVGQRVAVNNRVSCGGCANCRRAKPAFCTRLRDHGVTRPGGFAELIVVPATACHPADDIPLDVVSFAEPVACAMHGMDILSPAPGGDVLVFGAGTTGLLLAQLLAGSGAGRVTVAAPTEAKLRLARDFGADETVVMDRRDPSAARTALRSLAPDGFDTVVDATGALPVIEECLPLTRDGGTVFLYGMAGERERIELSPHEIFSRELTVRGSFTQAFSFDRALRVLRTGRVRTDGMITHRFGLGSFGAALDAVRDDRSCVKAVIHP</sequence>
<dbReference type="InterPro" id="IPR050129">
    <property type="entry name" value="Zn_alcohol_dh"/>
</dbReference>
<comment type="catalytic activity">
    <reaction evidence="11">
        <text>2-deoxy-scyllo-inosamine + NADP(+) = 3-amino-2,3-dideoxy-scyllo-inosose + NADPH + H(+)</text>
        <dbReference type="Rhea" id="RHEA:33879"/>
        <dbReference type="ChEBI" id="CHEBI:15378"/>
        <dbReference type="ChEBI" id="CHEBI:57783"/>
        <dbReference type="ChEBI" id="CHEBI:58349"/>
        <dbReference type="ChEBI" id="CHEBI:65002"/>
        <dbReference type="ChEBI" id="CHEBI:65003"/>
        <dbReference type="EC" id="1.1.1.329"/>
    </reaction>
</comment>
<comment type="cofactor">
    <cofactor evidence="1 12">
        <name>Zn(2+)</name>
        <dbReference type="ChEBI" id="CHEBI:29105"/>
    </cofactor>
</comment>
<evidence type="ECO:0000259" key="13">
    <source>
        <dbReference type="Pfam" id="PF00107"/>
    </source>
</evidence>
<organism evidence="15">
    <name type="scientific">Streptomyces iranensis</name>
    <dbReference type="NCBI Taxonomy" id="576784"/>
    <lineage>
        <taxon>Bacteria</taxon>
        <taxon>Bacillati</taxon>
        <taxon>Actinomycetota</taxon>
        <taxon>Actinomycetes</taxon>
        <taxon>Kitasatosporales</taxon>
        <taxon>Streptomycetaceae</taxon>
        <taxon>Streptomyces</taxon>
        <taxon>Streptomyces violaceusniger group</taxon>
    </lineage>
</organism>
<evidence type="ECO:0000313" key="17">
    <source>
        <dbReference type="Proteomes" id="UP000756710"/>
    </source>
</evidence>
<dbReference type="InterPro" id="IPR011032">
    <property type="entry name" value="GroES-like_sf"/>
</dbReference>
<dbReference type="InterPro" id="IPR002328">
    <property type="entry name" value="ADH_Zn_CS"/>
</dbReference>
<evidence type="ECO:0000256" key="7">
    <source>
        <dbReference type="ARBA" id="ARBA00038004"/>
    </source>
</evidence>
<name>A0A061A4Y5_9ACTN</name>
<evidence type="ECO:0000256" key="5">
    <source>
        <dbReference type="ARBA" id="ARBA00037678"/>
    </source>
</evidence>
<dbReference type="RefSeq" id="WP_044580508.1">
    <property type="nucleotide sequence ID" value="NZ_BAABDR010000100.1"/>
</dbReference>
<keyword evidence="17" id="KW-1185">Reference proteome</keyword>
<dbReference type="AlphaFoldDB" id="A0A061A4Y5"/>
<proteinExistence type="inferred from homology"/>
<evidence type="ECO:0000256" key="9">
    <source>
        <dbReference type="ARBA" id="ARBA00039387"/>
    </source>
</evidence>
<evidence type="ECO:0000313" key="16">
    <source>
        <dbReference type="EMBL" id="MBP2063522.1"/>
    </source>
</evidence>
<dbReference type="InterPro" id="IPR036291">
    <property type="entry name" value="NAD(P)-bd_dom_sf"/>
</dbReference>
<dbReference type="GO" id="GO:0016491">
    <property type="term" value="F:oxidoreductase activity"/>
    <property type="evidence" value="ECO:0007669"/>
    <property type="project" value="UniProtKB-KW"/>
</dbReference>
<keyword evidence="4 16" id="KW-0560">Oxidoreductase</keyword>
<dbReference type="EMBL" id="LK022848">
    <property type="protein sequence ID" value="CDR17900.1"/>
    <property type="molecule type" value="Genomic_DNA"/>
</dbReference>
<evidence type="ECO:0000256" key="3">
    <source>
        <dbReference type="ARBA" id="ARBA00022833"/>
    </source>
</evidence>
<dbReference type="Gene3D" id="3.40.50.720">
    <property type="entry name" value="NAD(P)-binding Rossmann-like Domain"/>
    <property type="match status" value="1"/>
</dbReference>
<reference evidence="15" key="1">
    <citation type="submission" date="2014-05" db="EMBL/GenBank/DDBJ databases">
        <authorList>
            <person name="Horn Fabian"/>
        </authorList>
    </citation>
    <scope>NUCLEOTIDE SEQUENCE</scope>
</reference>
<comment type="function">
    <text evidence="5">Catalyzes the oxidation of 2-deoxy-scyllo-inosamine (DOIA) with NAD(+) or NADP(+), forming 3-amino-2,3-dideoxy-scyllo-inosose (amino-DOI).</text>
</comment>
<evidence type="ECO:0000256" key="2">
    <source>
        <dbReference type="ARBA" id="ARBA00022723"/>
    </source>
</evidence>
<comment type="catalytic activity">
    <reaction evidence="10">
        <text>2-deoxy-scyllo-inosamine + NAD(+) = 3-amino-2,3-dideoxy-scyllo-inosose + NADH + H(+)</text>
        <dbReference type="Rhea" id="RHEA:33883"/>
        <dbReference type="ChEBI" id="CHEBI:15378"/>
        <dbReference type="ChEBI" id="CHEBI:57540"/>
        <dbReference type="ChEBI" id="CHEBI:57945"/>
        <dbReference type="ChEBI" id="CHEBI:65002"/>
        <dbReference type="ChEBI" id="CHEBI:65003"/>
        <dbReference type="EC" id="1.1.1.329"/>
    </reaction>
</comment>
<dbReference type="Proteomes" id="UP000756710">
    <property type="component" value="Unassembled WGS sequence"/>
</dbReference>
<comment type="similarity">
    <text evidence="7">Belongs to the zinc-containing alcohol dehydrogenase family. DOIA dehydrogenase subfamily.</text>
</comment>
<keyword evidence="3 12" id="KW-0862">Zinc</keyword>
<protein>
    <recommendedName>
        <fullName evidence="9">2-deoxy-scyllo-inosamine dehydrogenase</fullName>
        <ecNumber evidence="8">1.1.1.329</ecNumber>
    </recommendedName>
</protein>
<dbReference type="Pfam" id="PF08240">
    <property type="entry name" value="ADH_N"/>
    <property type="match status" value="1"/>
</dbReference>
<feature type="domain" description="Alcohol dehydrogenase-like N-terminal" evidence="14">
    <location>
        <begin position="23"/>
        <end position="131"/>
    </location>
</feature>
<dbReference type="SUPFAM" id="SSF51735">
    <property type="entry name" value="NAD(P)-binding Rossmann-fold domains"/>
    <property type="match status" value="1"/>
</dbReference>
<feature type="domain" description="Alcohol dehydrogenase-like C-terminal" evidence="13">
    <location>
        <begin position="171"/>
        <end position="290"/>
    </location>
</feature>
<evidence type="ECO:0000256" key="8">
    <source>
        <dbReference type="ARBA" id="ARBA00039102"/>
    </source>
</evidence>
<evidence type="ECO:0000256" key="1">
    <source>
        <dbReference type="ARBA" id="ARBA00001947"/>
    </source>
</evidence>
<dbReference type="SUPFAM" id="SSF50129">
    <property type="entry name" value="GroES-like"/>
    <property type="match status" value="1"/>
</dbReference>
<dbReference type="GO" id="GO:0008270">
    <property type="term" value="F:zinc ion binding"/>
    <property type="evidence" value="ECO:0007669"/>
    <property type="project" value="InterPro"/>
</dbReference>
<keyword evidence="2 12" id="KW-0479">Metal-binding</keyword>
<dbReference type="CDD" id="cd08234">
    <property type="entry name" value="threonine_DH_like"/>
    <property type="match status" value="1"/>
</dbReference>
<dbReference type="GeneID" id="32473625"/>
<dbReference type="Gene3D" id="3.90.180.10">
    <property type="entry name" value="Medium-chain alcohol dehydrogenases, catalytic domain"/>
    <property type="match status" value="1"/>
</dbReference>
<dbReference type="EC" id="1.1.1.329" evidence="8"/>